<sequence>MLPIPFSQCPFCHSSAINKAFSIKDYSISQETFELFKCQTCTLLFTQNPPFESNIGRYYESNQYISHSDTTKGVIAKTYHWIRTFMLRKKRMIIDPLSQIKKVIDIGSGTGYFLNEMKSHGFEVLGIEKNKSARDFSIEHFKIDVRDPETLLSGTLMNTFDVATMWHVLEHIYDPKLYLTAIRNALTQNGYLIIAVPNYQSYDATHYKEHWAAYDVPRHLWHFDYTTIQQLVHPIGFKLMDIKRMPFDSYYVAMLSESFNKNALSIVKALIIGFISNLISRFNPKKTSSILYIFQKINVTNNE</sequence>
<comment type="caution">
    <text evidence="1">The sequence shown here is derived from an EMBL/GenBank/DDBJ whole genome shotgun (WGS) entry which is preliminary data.</text>
</comment>
<dbReference type="Proteomes" id="UP000808349">
    <property type="component" value="Unassembled WGS sequence"/>
</dbReference>
<dbReference type="Gene3D" id="3.40.50.150">
    <property type="entry name" value="Vaccinia Virus protein VP39"/>
    <property type="match status" value="1"/>
</dbReference>
<dbReference type="GO" id="GO:0008168">
    <property type="term" value="F:methyltransferase activity"/>
    <property type="evidence" value="ECO:0007669"/>
    <property type="project" value="UniProtKB-KW"/>
</dbReference>
<reference evidence="1 2" key="1">
    <citation type="submission" date="2020-10" db="EMBL/GenBank/DDBJ databases">
        <title>Connecting structure to function with the recovery of over 1000 high-quality activated sludge metagenome-assembled genomes encoding full-length rRNA genes using long-read sequencing.</title>
        <authorList>
            <person name="Singleton C.M."/>
            <person name="Petriglieri F."/>
            <person name="Kristensen J.M."/>
            <person name="Kirkegaard R.H."/>
            <person name="Michaelsen T.Y."/>
            <person name="Andersen M.H."/>
            <person name="Karst S.M."/>
            <person name="Dueholm M.S."/>
            <person name="Nielsen P.H."/>
            <person name="Albertsen M."/>
        </authorList>
    </citation>
    <scope>NUCLEOTIDE SEQUENCE [LARGE SCALE GENOMIC DNA]</scope>
    <source>
        <strain evidence="1">Ribe_18-Q3-R11-54_BAT3C.373</strain>
    </source>
</reference>
<organism evidence="1 2">
    <name type="scientific">Candidatus Defluviibacterium haderslevense</name>
    <dbReference type="NCBI Taxonomy" id="2981993"/>
    <lineage>
        <taxon>Bacteria</taxon>
        <taxon>Pseudomonadati</taxon>
        <taxon>Bacteroidota</taxon>
        <taxon>Saprospiria</taxon>
        <taxon>Saprospirales</taxon>
        <taxon>Saprospiraceae</taxon>
        <taxon>Candidatus Defluviibacterium</taxon>
    </lineage>
</organism>
<dbReference type="Pfam" id="PF13489">
    <property type="entry name" value="Methyltransf_23"/>
    <property type="match status" value="1"/>
</dbReference>
<evidence type="ECO:0000313" key="2">
    <source>
        <dbReference type="Proteomes" id="UP000808349"/>
    </source>
</evidence>
<dbReference type="PANTHER" id="PTHR43861:SF6">
    <property type="entry name" value="METHYLTRANSFERASE TYPE 11"/>
    <property type="match status" value="1"/>
</dbReference>
<dbReference type="InterPro" id="IPR029063">
    <property type="entry name" value="SAM-dependent_MTases_sf"/>
</dbReference>
<keyword evidence="1" id="KW-0489">Methyltransferase</keyword>
<name>A0A9D7SBI8_9BACT</name>
<dbReference type="SUPFAM" id="SSF53335">
    <property type="entry name" value="S-adenosyl-L-methionine-dependent methyltransferases"/>
    <property type="match status" value="1"/>
</dbReference>
<gene>
    <name evidence="1" type="ORF">IPO85_19250</name>
</gene>
<dbReference type="GO" id="GO:0032259">
    <property type="term" value="P:methylation"/>
    <property type="evidence" value="ECO:0007669"/>
    <property type="project" value="UniProtKB-KW"/>
</dbReference>
<dbReference type="AlphaFoldDB" id="A0A9D7SBI8"/>
<protein>
    <submittedName>
        <fullName evidence="1">Class I SAM-dependent methyltransferase</fullName>
    </submittedName>
</protein>
<dbReference type="CDD" id="cd02440">
    <property type="entry name" value="AdoMet_MTases"/>
    <property type="match status" value="1"/>
</dbReference>
<proteinExistence type="predicted"/>
<accession>A0A9D7SBI8</accession>
<dbReference type="EMBL" id="JADKFW010000021">
    <property type="protein sequence ID" value="MBK9719610.1"/>
    <property type="molecule type" value="Genomic_DNA"/>
</dbReference>
<keyword evidence="1" id="KW-0808">Transferase</keyword>
<dbReference type="PANTHER" id="PTHR43861">
    <property type="entry name" value="TRANS-ACONITATE 2-METHYLTRANSFERASE-RELATED"/>
    <property type="match status" value="1"/>
</dbReference>
<evidence type="ECO:0000313" key="1">
    <source>
        <dbReference type="EMBL" id="MBK9719610.1"/>
    </source>
</evidence>